<feature type="region of interest" description="Disordered" evidence="4">
    <location>
        <begin position="291"/>
        <end position="324"/>
    </location>
</feature>
<dbReference type="GO" id="GO:0036064">
    <property type="term" value="C:ciliary basal body"/>
    <property type="evidence" value="ECO:0007669"/>
    <property type="project" value="TreeGrafter"/>
</dbReference>
<dbReference type="GO" id="GO:0005524">
    <property type="term" value="F:ATP binding"/>
    <property type="evidence" value="ECO:0007669"/>
    <property type="project" value="UniProtKB-KW"/>
</dbReference>
<evidence type="ECO:0000256" key="3">
    <source>
        <dbReference type="ARBA" id="ARBA00022840"/>
    </source>
</evidence>
<dbReference type="Gene3D" id="3.30.470.20">
    <property type="entry name" value="ATP-grasp fold, B domain"/>
    <property type="match status" value="1"/>
</dbReference>
<dbReference type="GO" id="GO:0015631">
    <property type="term" value="F:tubulin binding"/>
    <property type="evidence" value="ECO:0007669"/>
    <property type="project" value="TreeGrafter"/>
</dbReference>
<accession>A0A4E0RHR9</accession>
<keyword evidence="1" id="KW-0436">Ligase</keyword>
<proteinExistence type="predicted"/>
<feature type="compositionally biased region" description="Polar residues" evidence="4">
    <location>
        <begin position="413"/>
        <end position="425"/>
    </location>
</feature>
<evidence type="ECO:0000256" key="2">
    <source>
        <dbReference type="ARBA" id="ARBA00022741"/>
    </source>
</evidence>
<name>A0A4E0RHR9_FASHE</name>
<dbReference type="PANTHER" id="PTHR12241">
    <property type="entry name" value="TUBULIN POLYGLUTAMYLASE"/>
    <property type="match status" value="1"/>
</dbReference>
<dbReference type="AlphaFoldDB" id="A0A4E0RHR9"/>
<sequence>MHLTNYAINKLRKPTFSANSIQPEEEKTDECSQATTDVSASMMATTTATAAMTKTPTAGTSAVSTPILDRQSVANVNLHKVGASAPQTGWRCKQSLSSLLSNSSTDRGPWSHLDSKRLWAKIDDIVRSTIFALSPYLKVSYWATFGHPAKPAHYSSLDENGPRDPHSFQIIGFDFLLLEPDARPVLLEVNSNPSLRTDALHSFLSRSTLCSDAAESTMPPDVLPTHFPKRLSRAFSPCGPVAEAATLLSCVLGDRYAQFERSTVDVRVKGGLVKATLKLIAARIRDRRAKRGSCGESMKISTPNPPTLVRPSTTSRSSSTRVSLSSVKPAIQLPILIHTPEKVGRGKYQPNHSSPKLVPFSPKTCKSNTTPSVRSLQANDSSETISRSNEVHIPKMTTPKTWSSPTVCDRTDSLSVSSGHNSNVLRNEKQKSKLPRLAPRSGYKMDELPRAHHLISSYSQDLDMTQASELRNSPKPMRTESALLVRLPDGGPTSFFGTHTPPLTNASHKLADFGQDSQNQIGSSWPDVQSATSVRQQVFRDPSPIVRVSSEDELSHLDLVYTEGTRTYEVSSEECYDEYVHLIDKLYETKMKLGSQASNPYDWESPWIHRLPFVASVNLSAFDSPARIIELLADMFLCVLTARRRRLQKTGPPKDPDLLSDDWTTNTKCSAPSQPAGDLFIPRMDLSSFRAFCRRCQVDKLGLTYTELDLIFAKQRSWWQRVYEPDLCKHSRELCTIRGLSFPAFVDLCLQLSRHCCSRTGSSSETAHLNPAPLPVIPLCPFPMDELDPDLSARVQRRRYQKRQQSTDTVSKLDSISTTVQKLGISGRSAPLRDVVMVTDGNQTKGKQDKQRPTKRLQQHSRYSPNKPAGHSAPTPRPISEHASHSYGNSTVWTEPYEQLRCLFRFIEHCCCSDHFLNKTTYPSRQK</sequence>
<dbReference type="PANTHER" id="PTHR12241:SF154">
    <property type="entry name" value="TUBULIN POLYGLUTAMYLASE TTLL11"/>
    <property type="match status" value="1"/>
</dbReference>
<feature type="compositionally biased region" description="Polar residues" evidence="4">
    <location>
        <begin position="364"/>
        <end position="388"/>
    </location>
</feature>
<evidence type="ECO:0000256" key="4">
    <source>
        <dbReference type="SAM" id="MobiDB-lite"/>
    </source>
</evidence>
<evidence type="ECO:0000256" key="1">
    <source>
        <dbReference type="ARBA" id="ARBA00022598"/>
    </source>
</evidence>
<feature type="region of interest" description="Disordered" evidence="4">
    <location>
        <begin position="840"/>
        <end position="888"/>
    </location>
</feature>
<dbReference type="GO" id="GO:0070740">
    <property type="term" value="F:tubulin-glutamic acid ligase activity"/>
    <property type="evidence" value="ECO:0007669"/>
    <property type="project" value="TreeGrafter"/>
</dbReference>
<keyword evidence="6" id="KW-1185">Reference proteome</keyword>
<keyword evidence="3" id="KW-0067">ATP-binding</keyword>
<evidence type="ECO:0000313" key="5">
    <source>
        <dbReference type="EMBL" id="THD26825.1"/>
    </source>
</evidence>
<feature type="compositionally biased region" description="Low complexity" evidence="4">
    <location>
        <begin position="309"/>
        <end position="324"/>
    </location>
</feature>
<dbReference type="GO" id="GO:0000226">
    <property type="term" value="P:microtubule cytoskeleton organization"/>
    <property type="evidence" value="ECO:0007669"/>
    <property type="project" value="TreeGrafter"/>
</dbReference>
<comment type="caution">
    <text evidence="5">The sequence shown here is derived from an EMBL/GenBank/DDBJ whole genome shotgun (WGS) entry which is preliminary data.</text>
</comment>
<evidence type="ECO:0000313" key="6">
    <source>
        <dbReference type="Proteomes" id="UP000230066"/>
    </source>
</evidence>
<dbReference type="EMBL" id="JXXN02000617">
    <property type="protein sequence ID" value="THD26825.1"/>
    <property type="molecule type" value="Genomic_DNA"/>
</dbReference>
<protein>
    <submittedName>
        <fullName evidence="5">Tubulin polyglutamylase TTLL11</fullName>
    </submittedName>
</protein>
<reference evidence="5" key="1">
    <citation type="submission" date="2019-03" db="EMBL/GenBank/DDBJ databases">
        <title>Improved annotation for the trematode Fasciola hepatica.</title>
        <authorList>
            <person name="Choi Y.-J."/>
            <person name="Martin J."/>
            <person name="Mitreva M."/>
        </authorList>
    </citation>
    <scope>NUCLEOTIDE SEQUENCE [LARGE SCALE GENOMIC DNA]</scope>
</reference>
<feature type="region of interest" description="Disordered" evidence="4">
    <location>
        <begin position="344"/>
        <end position="438"/>
    </location>
</feature>
<organism evidence="5 6">
    <name type="scientific">Fasciola hepatica</name>
    <name type="common">Liver fluke</name>
    <dbReference type="NCBI Taxonomy" id="6192"/>
    <lineage>
        <taxon>Eukaryota</taxon>
        <taxon>Metazoa</taxon>
        <taxon>Spiralia</taxon>
        <taxon>Lophotrochozoa</taxon>
        <taxon>Platyhelminthes</taxon>
        <taxon>Trematoda</taxon>
        <taxon>Digenea</taxon>
        <taxon>Plagiorchiida</taxon>
        <taxon>Echinostomata</taxon>
        <taxon>Echinostomatoidea</taxon>
        <taxon>Fasciolidae</taxon>
        <taxon>Fasciola</taxon>
    </lineage>
</organism>
<dbReference type="Pfam" id="PF03133">
    <property type="entry name" value="TTL"/>
    <property type="match status" value="1"/>
</dbReference>
<keyword evidence="2" id="KW-0547">Nucleotide-binding</keyword>
<gene>
    <name evidence="5" type="ORF">D915_002404</name>
</gene>
<dbReference type="InterPro" id="IPR004344">
    <property type="entry name" value="TTL/TTLL_fam"/>
</dbReference>
<dbReference type="Proteomes" id="UP000230066">
    <property type="component" value="Unassembled WGS sequence"/>
</dbReference>